<dbReference type="AlphaFoldDB" id="A0AAX2RAB6"/>
<protein>
    <submittedName>
        <fullName evidence="1">Uncharacterized protein</fullName>
    </submittedName>
</protein>
<accession>A0AAX2RAB6</accession>
<reference evidence="1 2" key="1">
    <citation type="submission" date="2019-03" db="EMBL/GenBank/DDBJ databases">
        <title>Burkholderia cepacia outbreak.</title>
        <authorList>
            <person name="Farzana R."/>
            <person name="Walsh T.R."/>
        </authorList>
    </citation>
    <scope>NUCLEOTIDE SEQUENCE [LARGE SCALE GENOMIC DNA]</scope>
    <source>
        <strain evidence="2">d13</strain>
    </source>
</reference>
<sequence length="59" mass="6559">MKMQHSLYRVLSVTAFAWKLTAPAEREVMVKGASTIDIDRRIVQPAVGLRDGQCDDAIV</sequence>
<dbReference type="EMBL" id="SNSQ01000104">
    <property type="protein sequence ID" value="TEU32204.1"/>
    <property type="molecule type" value="Genomic_DNA"/>
</dbReference>
<evidence type="ECO:0000313" key="1">
    <source>
        <dbReference type="EMBL" id="TEU32204.1"/>
    </source>
</evidence>
<name>A0AAX2RAB6_BURCE</name>
<organism evidence="1 2">
    <name type="scientific">Burkholderia cepacia</name>
    <name type="common">Pseudomonas cepacia</name>
    <dbReference type="NCBI Taxonomy" id="292"/>
    <lineage>
        <taxon>Bacteria</taxon>
        <taxon>Pseudomonadati</taxon>
        <taxon>Pseudomonadota</taxon>
        <taxon>Betaproteobacteria</taxon>
        <taxon>Burkholderiales</taxon>
        <taxon>Burkholderiaceae</taxon>
        <taxon>Burkholderia</taxon>
        <taxon>Burkholderia cepacia complex</taxon>
    </lineage>
</organism>
<dbReference type="Proteomes" id="UP000298234">
    <property type="component" value="Unassembled WGS sequence"/>
</dbReference>
<evidence type="ECO:0000313" key="2">
    <source>
        <dbReference type="Proteomes" id="UP000298234"/>
    </source>
</evidence>
<proteinExistence type="predicted"/>
<dbReference type="RefSeq" id="WP_060084008.1">
    <property type="nucleotide sequence ID" value="NZ_CADEUW010000002.1"/>
</dbReference>
<gene>
    <name evidence="1" type="ORF">E3D37_43495</name>
</gene>
<comment type="caution">
    <text evidence="1">The sequence shown here is derived from an EMBL/GenBank/DDBJ whole genome shotgun (WGS) entry which is preliminary data.</text>
</comment>